<dbReference type="AlphaFoldDB" id="X1TY97"/>
<dbReference type="CDD" id="cd00405">
    <property type="entry name" value="PRAI"/>
    <property type="match status" value="1"/>
</dbReference>
<dbReference type="Pfam" id="PF00697">
    <property type="entry name" value="PRAI"/>
    <property type="match status" value="1"/>
</dbReference>
<dbReference type="InterPro" id="IPR044643">
    <property type="entry name" value="TrpF_fam"/>
</dbReference>
<evidence type="ECO:0000256" key="5">
    <source>
        <dbReference type="ARBA" id="ARBA00023141"/>
    </source>
</evidence>
<evidence type="ECO:0000256" key="1">
    <source>
        <dbReference type="ARBA" id="ARBA00004664"/>
    </source>
</evidence>
<keyword evidence="3" id="KW-0028">Amino-acid biosynthesis</keyword>
<evidence type="ECO:0000256" key="2">
    <source>
        <dbReference type="ARBA" id="ARBA00012572"/>
    </source>
</evidence>
<feature type="non-terminal residue" evidence="8">
    <location>
        <position position="1"/>
    </location>
</feature>
<dbReference type="PANTHER" id="PTHR42894:SF1">
    <property type="entry name" value="N-(5'-PHOSPHORIBOSYL)ANTHRANILATE ISOMERASE"/>
    <property type="match status" value="1"/>
</dbReference>
<reference evidence="8" key="1">
    <citation type="journal article" date="2014" name="Front. Microbiol.">
        <title>High frequency of phylogenetically diverse reductive dehalogenase-homologous genes in deep subseafloor sedimentary metagenomes.</title>
        <authorList>
            <person name="Kawai M."/>
            <person name="Futagami T."/>
            <person name="Toyoda A."/>
            <person name="Takaki Y."/>
            <person name="Nishi S."/>
            <person name="Hori S."/>
            <person name="Arai W."/>
            <person name="Tsubouchi T."/>
            <person name="Morono Y."/>
            <person name="Uchiyama I."/>
            <person name="Ito T."/>
            <person name="Fujiyama A."/>
            <person name="Inagaki F."/>
            <person name="Takami H."/>
        </authorList>
    </citation>
    <scope>NUCLEOTIDE SEQUENCE</scope>
    <source>
        <strain evidence="8">Expedition CK06-06</strain>
    </source>
</reference>
<dbReference type="EMBL" id="BARW01012537">
    <property type="protein sequence ID" value="GAI84994.1"/>
    <property type="molecule type" value="Genomic_DNA"/>
</dbReference>
<gene>
    <name evidence="8" type="ORF">S12H4_23552</name>
</gene>
<evidence type="ECO:0000256" key="3">
    <source>
        <dbReference type="ARBA" id="ARBA00022605"/>
    </source>
</evidence>
<dbReference type="NCBIfam" id="NF002298">
    <property type="entry name" value="PRK01222.1-4"/>
    <property type="match status" value="1"/>
</dbReference>
<dbReference type="GO" id="GO:0004640">
    <property type="term" value="F:phosphoribosylanthranilate isomerase activity"/>
    <property type="evidence" value="ECO:0007669"/>
    <property type="project" value="UniProtKB-EC"/>
</dbReference>
<dbReference type="SUPFAM" id="SSF51366">
    <property type="entry name" value="Ribulose-phoshate binding barrel"/>
    <property type="match status" value="1"/>
</dbReference>
<proteinExistence type="inferred from homology"/>
<dbReference type="Gene3D" id="3.20.20.70">
    <property type="entry name" value="Aldolase class I"/>
    <property type="match status" value="1"/>
</dbReference>
<keyword evidence="6" id="KW-0413">Isomerase</keyword>
<evidence type="ECO:0000313" key="8">
    <source>
        <dbReference type="EMBL" id="GAI84994.1"/>
    </source>
</evidence>
<feature type="non-terminal residue" evidence="8">
    <location>
        <position position="197"/>
    </location>
</feature>
<evidence type="ECO:0000259" key="7">
    <source>
        <dbReference type="Pfam" id="PF00697"/>
    </source>
</evidence>
<sequence>YWVKMMTEIKICGMTNIEDAMNTAECGADALGFIFYRKSPRYVSPEIVREIIRNLYHGVCKVGVFVDHDADEIKEIVEFCGLDLIQLHGSESPQYCRQFPRSRLIKGLSPRSEDNLKNIADYPVRAILIDAYNPKLYGGTGEKSDWNLAVKIRENHTLILAGGLNLENIREAIEIVSPDAVDVNSGVERSQGATLST</sequence>
<keyword evidence="5" id="KW-0057">Aromatic amino acid biosynthesis</keyword>
<evidence type="ECO:0000256" key="4">
    <source>
        <dbReference type="ARBA" id="ARBA00022822"/>
    </source>
</evidence>
<name>X1TY97_9ZZZZ</name>
<dbReference type="InterPro" id="IPR001240">
    <property type="entry name" value="PRAI_dom"/>
</dbReference>
<dbReference type="PANTHER" id="PTHR42894">
    <property type="entry name" value="N-(5'-PHOSPHORIBOSYL)ANTHRANILATE ISOMERASE"/>
    <property type="match status" value="1"/>
</dbReference>
<keyword evidence="4" id="KW-0822">Tryptophan biosynthesis</keyword>
<comment type="pathway">
    <text evidence="1">Amino-acid biosynthesis; L-tryptophan biosynthesis; L-tryptophan from chorismate: step 3/5.</text>
</comment>
<evidence type="ECO:0000256" key="6">
    <source>
        <dbReference type="ARBA" id="ARBA00023235"/>
    </source>
</evidence>
<feature type="domain" description="N-(5'phosphoribosyl) anthranilate isomerase (PRAI)" evidence="7">
    <location>
        <begin position="9"/>
        <end position="192"/>
    </location>
</feature>
<dbReference type="GO" id="GO:0000162">
    <property type="term" value="P:L-tryptophan biosynthetic process"/>
    <property type="evidence" value="ECO:0007669"/>
    <property type="project" value="UniProtKB-UniPathway"/>
</dbReference>
<dbReference type="HAMAP" id="MF_00135">
    <property type="entry name" value="PRAI"/>
    <property type="match status" value="1"/>
</dbReference>
<dbReference type="EC" id="5.3.1.24" evidence="2"/>
<dbReference type="UniPathway" id="UPA00035">
    <property type="reaction ID" value="UER00042"/>
</dbReference>
<organism evidence="8">
    <name type="scientific">marine sediment metagenome</name>
    <dbReference type="NCBI Taxonomy" id="412755"/>
    <lineage>
        <taxon>unclassified sequences</taxon>
        <taxon>metagenomes</taxon>
        <taxon>ecological metagenomes</taxon>
    </lineage>
</organism>
<comment type="caution">
    <text evidence="8">The sequence shown here is derived from an EMBL/GenBank/DDBJ whole genome shotgun (WGS) entry which is preliminary data.</text>
</comment>
<protein>
    <recommendedName>
        <fullName evidence="2">phosphoribosylanthranilate isomerase</fullName>
        <ecNumber evidence="2">5.3.1.24</ecNumber>
    </recommendedName>
</protein>
<dbReference type="InterPro" id="IPR011060">
    <property type="entry name" value="RibuloseP-bd_barrel"/>
</dbReference>
<dbReference type="InterPro" id="IPR013785">
    <property type="entry name" value="Aldolase_TIM"/>
</dbReference>
<accession>X1TY97</accession>